<protein>
    <submittedName>
        <fullName evidence="2">Deaminase</fullName>
    </submittedName>
</protein>
<dbReference type="InterPro" id="IPR024072">
    <property type="entry name" value="DHFR-like_dom_sf"/>
</dbReference>
<dbReference type="InterPro" id="IPR050765">
    <property type="entry name" value="Riboflavin_Biosynth_HTPR"/>
</dbReference>
<proteinExistence type="predicted"/>
<organism evidence="2 3">
    <name type="scientific">Labrys okinawensis</name>
    <dbReference type="NCBI Taxonomy" id="346911"/>
    <lineage>
        <taxon>Bacteria</taxon>
        <taxon>Pseudomonadati</taxon>
        <taxon>Pseudomonadota</taxon>
        <taxon>Alphaproteobacteria</taxon>
        <taxon>Hyphomicrobiales</taxon>
        <taxon>Xanthobacteraceae</taxon>
        <taxon>Labrys</taxon>
    </lineage>
</organism>
<dbReference type="GO" id="GO:0009231">
    <property type="term" value="P:riboflavin biosynthetic process"/>
    <property type="evidence" value="ECO:0007669"/>
    <property type="project" value="InterPro"/>
</dbReference>
<dbReference type="OrthoDB" id="7949219at2"/>
<sequence length="195" mass="22013">MRRLKLEMQISADGFSSSHDGNNDWMVWNWGPDWGWDIELRRYHEELTSSSDCILLSRMMAEEGFHQHWQTVAEDSASPQSSFARAIGDMRKIVFSRTLKQSRWPNTEIAGSALAEEVDRLKREPGKDIIVYGGPILVSSLVEAGLIDEFHFIVNPALLGSGKAMLGELHRTTRLRLVDARPFSCGVAVLHYARA</sequence>
<dbReference type="PANTHER" id="PTHR38011:SF11">
    <property type="entry name" value="2,5-DIAMINO-6-RIBOSYLAMINO-4(3H)-PYRIMIDINONE 5'-PHOSPHATE REDUCTASE"/>
    <property type="match status" value="1"/>
</dbReference>
<comment type="caution">
    <text evidence="2">The sequence shown here is derived from an EMBL/GenBank/DDBJ whole genome shotgun (WGS) entry which is preliminary data.</text>
</comment>
<reference evidence="2 3" key="1">
    <citation type="submission" date="2018-02" db="EMBL/GenBank/DDBJ databases">
        <title>Whole genome sequencing of endophytic bacterium.</title>
        <authorList>
            <person name="Eedara R."/>
            <person name="Podile A.R."/>
        </authorList>
    </citation>
    <scope>NUCLEOTIDE SEQUENCE [LARGE SCALE GENOMIC DNA]</scope>
    <source>
        <strain evidence="2 3">RP1T</strain>
    </source>
</reference>
<dbReference type="GO" id="GO:0008703">
    <property type="term" value="F:5-amino-6-(5-phosphoribosylamino)uracil reductase activity"/>
    <property type="evidence" value="ECO:0007669"/>
    <property type="project" value="InterPro"/>
</dbReference>
<dbReference type="Proteomes" id="UP000237682">
    <property type="component" value="Unassembled WGS sequence"/>
</dbReference>
<dbReference type="RefSeq" id="WP_105861647.1">
    <property type="nucleotide sequence ID" value="NZ_PUEJ01000003.1"/>
</dbReference>
<dbReference type="AlphaFoldDB" id="A0A2S9QF53"/>
<dbReference type="Gene3D" id="3.40.430.10">
    <property type="entry name" value="Dihydrofolate Reductase, subunit A"/>
    <property type="match status" value="1"/>
</dbReference>
<dbReference type="Pfam" id="PF01872">
    <property type="entry name" value="RibD_C"/>
    <property type="match status" value="1"/>
</dbReference>
<dbReference type="InterPro" id="IPR002734">
    <property type="entry name" value="RibDG_C"/>
</dbReference>
<evidence type="ECO:0000259" key="1">
    <source>
        <dbReference type="Pfam" id="PF01872"/>
    </source>
</evidence>
<evidence type="ECO:0000313" key="2">
    <source>
        <dbReference type="EMBL" id="PRH87979.1"/>
    </source>
</evidence>
<dbReference type="SUPFAM" id="SSF53597">
    <property type="entry name" value="Dihydrofolate reductase-like"/>
    <property type="match status" value="1"/>
</dbReference>
<dbReference type="EMBL" id="PUEJ01000003">
    <property type="protein sequence ID" value="PRH87979.1"/>
    <property type="molecule type" value="Genomic_DNA"/>
</dbReference>
<feature type="domain" description="Bacterial bifunctional deaminase-reductase C-terminal" evidence="1">
    <location>
        <begin position="5"/>
        <end position="188"/>
    </location>
</feature>
<evidence type="ECO:0000313" key="3">
    <source>
        <dbReference type="Proteomes" id="UP000237682"/>
    </source>
</evidence>
<name>A0A2S9QF53_9HYPH</name>
<gene>
    <name evidence="2" type="ORF">C5L14_08735</name>
</gene>
<dbReference type="PANTHER" id="PTHR38011">
    <property type="entry name" value="DIHYDROFOLATE REDUCTASE FAMILY PROTEIN (AFU_ORTHOLOGUE AFUA_8G06820)"/>
    <property type="match status" value="1"/>
</dbReference>
<keyword evidence="3" id="KW-1185">Reference proteome</keyword>
<accession>A0A2S9QF53</accession>